<protein>
    <submittedName>
        <fullName evidence="3">Adenylate cyclase</fullName>
    </submittedName>
</protein>
<dbReference type="PROSITE" id="PS50125">
    <property type="entry name" value="GUANYLATE_CYCLASE_2"/>
    <property type="match status" value="1"/>
</dbReference>
<dbReference type="InterPro" id="IPR050697">
    <property type="entry name" value="Adenylyl/Guanylyl_Cyclase_3/4"/>
</dbReference>
<feature type="transmembrane region" description="Helical" evidence="1">
    <location>
        <begin position="21"/>
        <end position="40"/>
    </location>
</feature>
<feature type="transmembrane region" description="Helical" evidence="1">
    <location>
        <begin position="79"/>
        <end position="101"/>
    </location>
</feature>
<dbReference type="EMBL" id="FMVW01000001">
    <property type="protein sequence ID" value="SCZ23331.1"/>
    <property type="molecule type" value="Genomic_DNA"/>
</dbReference>
<feature type="transmembrane region" description="Helical" evidence="1">
    <location>
        <begin position="176"/>
        <end position="199"/>
    </location>
</feature>
<feature type="domain" description="Guanylate cyclase" evidence="2">
    <location>
        <begin position="250"/>
        <end position="383"/>
    </location>
</feature>
<evidence type="ECO:0000313" key="4">
    <source>
        <dbReference type="Proteomes" id="UP000199347"/>
    </source>
</evidence>
<evidence type="ECO:0000256" key="1">
    <source>
        <dbReference type="SAM" id="Phobius"/>
    </source>
</evidence>
<accession>A0A1G5MFA6</accession>
<name>A0A1G5MFA6_AFIMA</name>
<dbReference type="RefSeq" id="WP_170130345.1">
    <property type="nucleotide sequence ID" value="NZ_FMVW01000001.1"/>
</dbReference>
<feature type="transmembrane region" description="Helical" evidence="1">
    <location>
        <begin position="107"/>
        <end position="127"/>
    </location>
</feature>
<feature type="transmembrane region" description="Helical" evidence="1">
    <location>
        <begin position="134"/>
        <end position="156"/>
    </location>
</feature>
<dbReference type="GO" id="GO:0004016">
    <property type="term" value="F:adenylate cyclase activity"/>
    <property type="evidence" value="ECO:0007669"/>
    <property type="project" value="UniProtKB-ARBA"/>
</dbReference>
<reference evidence="3 4" key="1">
    <citation type="submission" date="2016-10" db="EMBL/GenBank/DDBJ databases">
        <authorList>
            <person name="de Groot N.N."/>
        </authorList>
    </citation>
    <scope>NUCLEOTIDE SEQUENCE [LARGE SCALE GENOMIC DNA]</scope>
    <source>
        <strain evidence="3 4">DSM 2698</strain>
    </source>
</reference>
<dbReference type="Pfam" id="PF00211">
    <property type="entry name" value="Guanylate_cyc"/>
    <property type="match status" value="1"/>
</dbReference>
<dbReference type="AlphaFoldDB" id="A0A1G5MFA6"/>
<dbReference type="CDD" id="cd07302">
    <property type="entry name" value="CHD"/>
    <property type="match status" value="1"/>
</dbReference>
<dbReference type="GO" id="GO:0035556">
    <property type="term" value="P:intracellular signal transduction"/>
    <property type="evidence" value="ECO:0007669"/>
    <property type="project" value="InterPro"/>
</dbReference>
<dbReference type="STRING" id="1120955.SAMN03080610_00518"/>
<feature type="transmembrane region" description="Helical" evidence="1">
    <location>
        <begin position="52"/>
        <end position="72"/>
    </location>
</feature>
<dbReference type="SUPFAM" id="SSF55073">
    <property type="entry name" value="Nucleotide cyclase"/>
    <property type="match status" value="1"/>
</dbReference>
<dbReference type="Gene3D" id="3.30.70.1230">
    <property type="entry name" value="Nucleotide cyclase"/>
    <property type="match status" value="1"/>
</dbReference>
<sequence length="452" mass="48666">MKALPPALKRRIDELDERAEIRIGWAQLALIVFFCSAYAFLPRAEGSAGFNFVPYALAGYAVFTVLRLGLAYRRRLGTWLIVASIVFDVALLTAIIFSYHVQYNEPAAFVLKSPTVLYFFLFIALRALRFDPTFLILTGVLAVASWVSLVVYAIYFDSEFAGITRNYVEYTNGSKVLVGAELDKIIVISATTFLLAYVLMRSRALLVSAVRDHVIAGNLSRFFAPEIARNVGAQEPAELVSGVATTRDIAALFIDIRGFTAMAAAMQPSNVMALLTGYQSAMASVIGRFNGHIDKYLGDGILATFGAVDASPSYAADALHAAFGVHAAVDALNEEMRREGRAVQLRVGCAVAAGSALVGVVGGADRLEHTVIGVPVNLAAKLEDANRVEGTAGLTTRSTLKLAKRQGFVTPHRLELRRKRHVAGLSGRVDLIVLKSASASAETDPITALSYG</sequence>
<dbReference type="InterPro" id="IPR029787">
    <property type="entry name" value="Nucleotide_cyclase"/>
</dbReference>
<dbReference type="PANTHER" id="PTHR43081:SF1">
    <property type="entry name" value="ADENYLATE CYCLASE, TERMINAL-DIFFERENTIATION SPECIFIC"/>
    <property type="match status" value="1"/>
</dbReference>
<dbReference type="PANTHER" id="PTHR43081">
    <property type="entry name" value="ADENYLATE CYCLASE, TERMINAL-DIFFERENTIATION SPECIFIC-RELATED"/>
    <property type="match status" value="1"/>
</dbReference>
<proteinExistence type="predicted"/>
<dbReference type="SMART" id="SM00044">
    <property type="entry name" value="CYCc"/>
    <property type="match status" value="1"/>
</dbReference>
<dbReference type="GO" id="GO:0009190">
    <property type="term" value="P:cyclic nucleotide biosynthetic process"/>
    <property type="evidence" value="ECO:0007669"/>
    <property type="project" value="InterPro"/>
</dbReference>
<evidence type="ECO:0000313" key="3">
    <source>
        <dbReference type="EMBL" id="SCZ23331.1"/>
    </source>
</evidence>
<organism evidence="3 4">
    <name type="scientific">Afifella marina DSM 2698</name>
    <dbReference type="NCBI Taxonomy" id="1120955"/>
    <lineage>
        <taxon>Bacteria</taxon>
        <taxon>Pseudomonadati</taxon>
        <taxon>Pseudomonadota</taxon>
        <taxon>Alphaproteobacteria</taxon>
        <taxon>Hyphomicrobiales</taxon>
        <taxon>Afifellaceae</taxon>
        <taxon>Afifella</taxon>
    </lineage>
</organism>
<keyword evidence="1" id="KW-0812">Transmembrane</keyword>
<evidence type="ECO:0000259" key="2">
    <source>
        <dbReference type="PROSITE" id="PS50125"/>
    </source>
</evidence>
<keyword evidence="4" id="KW-1185">Reference proteome</keyword>
<keyword evidence="1" id="KW-0472">Membrane</keyword>
<dbReference type="Proteomes" id="UP000199347">
    <property type="component" value="Unassembled WGS sequence"/>
</dbReference>
<dbReference type="InterPro" id="IPR001054">
    <property type="entry name" value="A/G_cyclase"/>
</dbReference>
<keyword evidence="1" id="KW-1133">Transmembrane helix</keyword>
<gene>
    <name evidence="3" type="ORF">SAMN03080610_00518</name>
</gene>